<dbReference type="InterPro" id="IPR034006">
    <property type="entry name" value="M3B_PepF_2"/>
</dbReference>
<organism evidence="9 10">
    <name type="scientific">Shackletoniella antarctica</name>
    <dbReference type="NCBI Taxonomy" id="268115"/>
    <lineage>
        <taxon>Bacteria</taxon>
        <taxon>Bacillati</taxon>
        <taxon>Cyanobacteriota</taxon>
        <taxon>Cyanophyceae</taxon>
        <taxon>Oculatellales</taxon>
        <taxon>Oculatellaceae</taxon>
        <taxon>Shackletoniella</taxon>
    </lineage>
</organism>
<reference evidence="10" key="1">
    <citation type="submission" date="2018-04" db="EMBL/GenBank/DDBJ databases">
        <authorList>
            <person name="Cornet L."/>
        </authorList>
    </citation>
    <scope>NUCLEOTIDE SEQUENCE [LARGE SCALE GENOMIC DNA]</scope>
</reference>
<dbReference type="Gene3D" id="1.20.140.70">
    <property type="entry name" value="Oligopeptidase f, N-terminal domain"/>
    <property type="match status" value="1"/>
</dbReference>
<evidence type="ECO:0000313" key="10">
    <source>
        <dbReference type="Proteomes" id="UP000249081"/>
    </source>
</evidence>
<dbReference type="Pfam" id="PF08439">
    <property type="entry name" value="Peptidase_M3_N"/>
    <property type="match status" value="1"/>
</dbReference>
<dbReference type="CDD" id="cd09607">
    <property type="entry name" value="M3B_PepF"/>
    <property type="match status" value="1"/>
</dbReference>
<dbReference type="Pfam" id="PF01432">
    <property type="entry name" value="Peptidase_M3"/>
    <property type="match status" value="1"/>
</dbReference>
<dbReference type="GO" id="GO:0004181">
    <property type="term" value="F:metallocarboxypeptidase activity"/>
    <property type="evidence" value="ECO:0007669"/>
    <property type="project" value="InterPro"/>
</dbReference>
<dbReference type="NCBIfam" id="TIGR02290">
    <property type="entry name" value="M3_fam_3"/>
    <property type="match status" value="1"/>
</dbReference>
<dbReference type="SUPFAM" id="SSF55486">
    <property type="entry name" value="Metalloproteases ('zincins'), catalytic domain"/>
    <property type="match status" value="1"/>
</dbReference>
<gene>
    <name evidence="9" type="ORF">DCF17_15785</name>
</gene>
<evidence type="ECO:0000313" key="9">
    <source>
        <dbReference type="EMBL" id="PZO37585.1"/>
    </source>
</evidence>
<feature type="domain" description="Peptidase M3A/M3B catalytic" evidence="7">
    <location>
        <begin position="206"/>
        <end position="588"/>
    </location>
</feature>
<name>A0A2W4XSI7_9CYAN</name>
<dbReference type="PANTHER" id="PTHR34217:SF1">
    <property type="entry name" value="CARBOXYPEPTIDASE 1"/>
    <property type="match status" value="1"/>
</dbReference>
<sequence>MANLQQTWDNSYFYTGSDDPQIVATVDRLKAEIKTLADLCAPFVKPIETAEPLAKSQFEGLLAQVRAAHQQRTDTAKLLGNLRTFIASILSVNSRDAKASEWKPTLQQLGAEISQATKALDIFLLRVNDDFMAALVADPVLEELKFSLWHQRQLNDQLLGLAEEKLITGLSVNGLQGWGNLYTELSGTLQCTVDGSSVGLAKAANLLSSPDRAIRSESWHGINGAWESRAETVAAVLNAINGWRLEETRQRSHHRSLHYLDKSCHQSRIDRATLNAMMTATYQRRRLGQRALTAMGKVLEISTMEPWDLFAPPPAAGQGEGVSFDQAIDVVANAFGQFTPAMGDFVVMMAEKGWIDAQPTPHRATGAYCTSFAEPKQPRIFLTFEGSMNNVLTLAHELGHAWHNWVMADLPRYKTYYPMTLAETASIFGETLVRDALFEQASTPEQKLKIAWEEGAAAMTFLLNIPARFTFEQKLVEARKQGFVLADTLKTMMGDSWQHWYEDSLGSYDEMFWASKLHFSISGLGFYNYPYLFGYLFSLGIYAQKDHYGDGFKDLYTNLLRDTGTMTAEDLVQHHLQQDIRQAEFWQASLDIVDRAVSRLETLVG</sequence>
<comment type="caution">
    <text evidence="9">The sequence shown here is derived from an EMBL/GenBank/DDBJ whole genome shotgun (WGS) entry which is preliminary data.</text>
</comment>
<evidence type="ECO:0000259" key="8">
    <source>
        <dbReference type="Pfam" id="PF08439"/>
    </source>
</evidence>
<evidence type="ECO:0000259" key="7">
    <source>
        <dbReference type="Pfam" id="PF01432"/>
    </source>
</evidence>
<dbReference type="AlphaFoldDB" id="A0A2W4XSI7"/>
<evidence type="ECO:0000256" key="2">
    <source>
        <dbReference type="ARBA" id="ARBA00022723"/>
    </source>
</evidence>
<keyword evidence="1 6" id="KW-0645">Protease</keyword>
<evidence type="ECO:0000256" key="3">
    <source>
        <dbReference type="ARBA" id="ARBA00022801"/>
    </source>
</evidence>
<feature type="domain" description="Oligopeptidase F N-terminal" evidence="8">
    <location>
        <begin position="124"/>
        <end position="189"/>
    </location>
</feature>
<dbReference type="InterPro" id="IPR001333">
    <property type="entry name" value="Peptidase_M32_Taq"/>
</dbReference>
<dbReference type="Proteomes" id="UP000249081">
    <property type="component" value="Unassembled WGS sequence"/>
</dbReference>
<dbReference type="Gene3D" id="1.10.1370.20">
    <property type="entry name" value="Oligoendopeptidase f, C-terminal domain"/>
    <property type="match status" value="1"/>
</dbReference>
<evidence type="ECO:0000256" key="4">
    <source>
        <dbReference type="ARBA" id="ARBA00022833"/>
    </source>
</evidence>
<evidence type="ECO:0000256" key="6">
    <source>
        <dbReference type="RuleBase" id="RU003435"/>
    </source>
</evidence>
<keyword evidence="3 6" id="KW-0378">Hydrolase</keyword>
<comment type="similarity">
    <text evidence="6">Belongs to the peptidase M3 family.</text>
</comment>
<dbReference type="GO" id="GO:0046872">
    <property type="term" value="F:metal ion binding"/>
    <property type="evidence" value="ECO:0007669"/>
    <property type="project" value="UniProtKB-UniRule"/>
</dbReference>
<accession>A0A2W4XSI7</accession>
<comment type="cofactor">
    <cofactor evidence="6">
        <name>Zn(2+)</name>
        <dbReference type="ChEBI" id="CHEBI:29105"/>
    </cofactor>
    <text evidence="6">Binds 1 zinc ion.</text>
</comment>
<dbReference type="InterPro" id="IPR011977">
    <property type="entry name" value="Pept_M3B_clade3"/>
</dbReference>
<dbReference type="GO" id="GO:0004222">
    <property type="term" value="F:metalloendopeptidase activity"/>
    <property type="evidence" value="ECO:0007669"/>
    <property type="project" value="InterPro"/>
</dbReference>
<keyword evidence="2 6" id="KW-0479">Metal-binding</keyword>
<protein>
    <submittedName>
        <fullName evidence="9">Peptidase family M3</fullName>
    </submittedName>
</protein>
<keyword evidence="4 6" id="KW-0862">Zinc</keyword>
<dbReference type="InterPro" id="IPR042088">
    <property type="entry name" value="OligoPept_F_C"/>
</dbReference>
<dbReference type="InterPro" id="IPR001567">
    <property type="entry name" value="Pept_M3A_M3B_dom"/>
</dbReference>
<keyword evidence="5 6" id="KW-0482">Metalloprotease</keyword>
<dbReference type="PANTHER" id="PTHR34217">
    <property type="entry name" value="METAL-DEPENDENT CARBOXYPEPTIDASE"/>
    <property type="match status" value="1"/>
</dbReference>
<dbReference type="InterPro" id="IPR013647">
    <property type="entry name" value="OligopepF_N_dom"/>
</dbReference>
<dbReference type="EMBL" id="QBMN01000119">
    <property type="protein sequence ID" value="PZO37585.1"/>
    <property type="molecule type" value="Genomic_DNA"/>
</dbReference>
<reference evidence="9 10" key="2">
    <citation type="submission" date="2018-06" db="EMBL/GenBank/DDBJ databases">
        <title>Metagenomic assembly of (sub)arctic Cyanobacteria and their associated microbiome from non-axenic cultures.</title>
        <authorList>
            <person name="Baurain D."/>
        </authorList>
    </citation>
    <scope>NUCLEOTIDE SEQUENCE [LARGE SCALE GENOMIC DNA]</scope>
    <source>
        <strain evidence="9">ULC041bin1</strain>
    </source>
</reference>
<evidence type="ECO:0000256" key="5">
    <source>
        <dbReference type="ARBA" id="ARBA00023049"/>
    </source>
</evidence>
<evidence type="ECO:0000256" key="1">
    <source>
        <dbReference type="ARBA" id="ARBA00022670"/>
    </source>
</evidence>
<dbReference type="GO" id="GO:0006508">
    <property type="term" value="P:proteolysis"/>
    <property type="evidence" value="ECO:0007669"/>
    <property type="project" value="UniProtKB-KW"/>
</dbReference>
<proteinExistence type="inferred from homology"/>